<feature type="compositionally biased region" description="Low complexity" evidence="4">
    <location>
        <begin position="37"/>
        <end position="52"/>
    </location>
</feature>
<dbReference type="AlphaFoldDB" id="A0A8J2PYN6"/>
<dbReference type="GO" id="GO:0000149">
    <property type="term" value="F:SNARE binding"/>
    <property type="evidence" value="ECO:0007669"/>
    <property type="project" value="TreeGrafter"/>
</dbReference>
<feature type="region of interest" description="Disordered" evidence="4">
    <location>
        <begin position="37"/>
        <end position="56"/>
    </location>
</feature>
<comment type="caution">
    <text evidence="5">The sequence shown here is derived from an EMBL/GenBank/DDBJ whole genome shotgun (WGS) entry which is preliminary data.</text>
</comment>
<protein>
    <recommendedName>
        <fullName evidence="7">Exocyst complex component Sec6</fullName>
    </recommendedName>
</protein>
<dbReference type="Gene3D" id="1.10.357.70">
    <property type="entry name" value="Exocyst complex component Sec6, C-terminal domain"/>
    <property type="match status" value="1"/>
</dbReference>
<keyword evidence="2" id="KW-0813">Transport</keyword>
<reference evidence="5" key="1">
    <citation type="submission" date="2021-09" db="EMBL/GenBank/DDBJ databases">
        <authorList>
            <consortium name="Pathogen Informatics"/>
        </authorList>
    </citation>
    <scope>NUCLEOTIDE SEQUENCE</scope>
</reference>
<evidence type="ECO:0000313" key="5">
    <source>
        <dbReference type="EMBL" id="CAG9540428.1"/>
    </source>
</evidence>
<evidence type="ECO:0000256" key="1">
    <source>
        <dbReference type="ARBA" id="ARBA00009447"/>
    </source>
</evidence>
<name>A0A8J2PYN6_9BILA</name>
<dbReference type="GO" id="GO:0051601">
    <property type="term" value="P:exocyst localization"/>
    <property type="evidence" value="ECO:0007669"/>
    <property type="project" value="TreeGrafter"/>
</dbReference>
<accession>A0A8J2PYN6</accession>
<dbReference type="PANTHER" id="PTHR21292:SF1">
    <property type="entry name" value="EXOCYST COMPLEX COMPONENT 3"/>
    <property type="match status" value="1"/>
</dbReference>
<evidence type="ECO:0000256" key="4">
    <source>
        <dbReference type="SAM" id="MobiDB-lite"/>
    </source>
</evidence>
<dbReference type="GO" id="GO:0000145">
    <property type="term" value="C:exocyst"/>
    <property type="evidence" value="ECO:0007669"/>
    <property type="project" value="InterPro"/>
</dbReference>
<sequence>MFTDSINELIKYIEELGNESLDWNKIRKQKRISIISQSSTDTTTSTNTTTISKQKQNRFSGKMQGAIHDAMNALRDIPATLANITPSSSENILDEFNDVNSGNQSNDESEVEIKLEDEEPMEAVWERIEMLKKCFSDMLRMVMNMLCDEIYSDLYSCFEQLLSKQWMKDSNIIGTICETIKDYENDYKHLRQDVHIQILRNIEFKIIAEYLNAIVSRKLTCTEYWKRCDIAECLQNDVKALNVTFNPLFAQFNYINKAKNLTDLLYSVSEFVKLRDKAMLSLELASLFRKYPEMTQEFLFTLTDIRDDVTSSESRALAEDCMKMIDTKESDPVLKRLFQIARGERKTTQVIKDVVPRIRRRVKLSIANQ</sequence>
<dbReference type="EMBL" id="CAKAEH010001956">
    <property type="protein sequence ID" value="CAG9540428.1"/>
    <property type="molecule type" value="Genomic_DNA"/>
</dbReference>
<evidence type="ECO:0000256" key="2">
    <source>
        <dbReference type="ARBA" id="ARBA00022448"/>
    </source>
</evidence>
<dbReference type="InterPro" id="IPR042532">
    <property type="entry name" value="EXOC3/Sec6_C"/>
</dbReference>
<dbReference type="PANTHER" id="PTHR21292">
    <property type="entry name" value="EXOCYST COMPLEX COMPONENT SEC6-RELATED"/>
    <property type="match status" value="1"/>
</dbReference>
<dbReference type="InterPro" id="IPR010326">
    <property type="entry name" value="EXOC3/Sec6"/>
</dbReference>
<keyword evidence="3" id="KW-0268">Exocytosis</keyword>
<comment type="similarity">
    <text evidence="1">Belongs to the SEC6 family.</text>
</comment>
<evidence type="ECO:0008006" key="7">
    <source>
        <dbReference type="Google" id="ProtNLM"/>
    </source>
</evidence>
<dbReference type="GO" id="GO:0006887">
    <property type="term" value="P:exocytosis"/>
    <property type="evidence" value="ECO:0007669"/>
    <property type="project" value="UniProtKB-KW"/>
</dbReference>
<keyword evidence="6" id="KW-1185">Reference proteome</keyword>
<gene>
    <name evidence="5" type="ORF">CJOHNSTONI_LOCUS9942</name>
</gene>
<proteinExistence type="inferred from homology"/>
<dbReference type="Pfam" id="PF06046">
    <property type="entry name" value="Sec6"/>
    <property type="match status" value="1"/>
</dbReference>
<evidence type="ECO:0000313" key="6">
    <source>
        <dbReference type="Proteomes" id="UP000746747"/>
    </source>
</evidence>
<dbReference type="OrthoDB" id="10047020at2759"/>
<dbReference type="Proteomes" id="UP000746747">
    <property type="component" value="Unassembled WGS sequence"/>
</dbReference>
<evidence type="ECO:0000256" key="3">
    <source>
        <dbReference type="ARBA" id="ARBA00022483"/>
    </source>
</evidence>
<organism evidence="5 6">
    <name type="scientific">Cercopithifilaria johnstoni</name>
    <dbReference type="NCBI Taxonomy" id="2874296"/>
    <lineage>
        <taxon>Eukaryota</taxon>
        <taxon>Metazoa</taxon>
        <taxon>Ecdysozoa</taxon>
        <taxon>Nematoda</taxon>
        <taxon>Chromadorea</taxon>
        <taxon>Rhabditida</taxon>
        <taxon>Spirurina</taxon>
        <taxon>Spiruromorpha</taxon>
        <taxon>Filarioidea</taxon>
        <taxon>Onchocercidae</taxon>
        <taxon>Cercopithifilaria</taxon>
    </lineage>
</organism>